<name>A0A8X6XQ97_9ARAC</name>
<organism evidence="1 2">
    <name type="scientific">Trichonephila inaurata madagascariensis</name>
    <dbReference type="NCBI Taxonomy" id="2747483"/>
    <lineage>
        <taxon>Eukaryota</taxon>
        <taxon>Metazoa</taxon>
        <taxon>Ecdysozoa</taxon>
        <taxon>Arthropoda</taxon>
        <taxon>Chelicerata</taxon>
        <taxon>Arachnida</taxon>
        <taxon>Araneae</taxon>
        <taxon>Araneomorphae</taxon>
        <taxon>Entelegynae</taxon>
        <taxon>Araneoidea</taxon>
        <taxon>Nephilidae</taxon>
        <taxon>Trichonephila</taxon>
        <taxon>Trichonephila inaurata</taxon>
    </lineage>
</organism>
<dbReference type="Proteomes" id="UP000886998">
    <property type="component" value="Unassembled WGS sequence"/>
</dbReference>
<proteinExistence type="predicted"/>
<evidence type="ECO:0000313" key="2">
    <source>
        <dbReference type="Proteomes" id="UP000886998"/>
    </source>
</evidence>
<comment type="caution">
    <text evidence="1">The sequence shown here is derived from an EMBL/GenBank/DDBJ whole genome shotgun (WGS) entry which is preliminary data.</text>
</comment>
<sequence>MRTVGLVLWNKKNFAQQWICHHQYHKSHTKGSLKIIWPNDEVADDSMKNAAKEEVSASGSNEIRVRCEKWRGQNLDIHMKVEIEASSNHPV</sequence>
<reference evidence="1" key="1">
    <citation type="submission" date="2020-08" db="EMBL/GenBank/DDBJ databases">
        <title>Multicomponent nature underlies the extraordinary mechanical properties of spider dragline silk.</title>
        <authorList>
            <person name="Kono N."/>
            <person name="Nakamura H."/>
            <person name="Mori M."/>
            <person name="Yoshida Y."/>
            <person name="Ohtoshi R."/>
            <person name="Malay A.D."/>
            <person name="Moran D.A.P."/>
            <person name="Tomita M."/>
            <person name="Numata K."/>
            <person name="Arakawa K."/>
        </authorList>
    </citation>
    <scope>NUCLEOTIDE SEQUENCE</scope>
</reference>
<protein>
    <submittedName>
        <fullName evidence="1">Uncharacterized protein</fullName>
    </submittedName>
</protein>
<gene>
    <name evidence="1" type="ORF">TNIN_459401</name>
</gene>
<dbReference type="EMBL" id="BMAV01011805">
    <property type="protein sequence ID" value="GFY57905.1"/>
    <property type="molecule type" value="Genomic_DNA"/>
</dbReference>
<evidence type="ECO:0000313" key="1">
    <source>
        <dbReference type="EMBL" id="GFY57905.1"/>
    </source>
</evidence>
<keyword evidence="2" id="KW-1185">Reference proteome</keyword>
<dbReference type="AlphaFoldDB" id="A0A8X6XQ97"/>
<accession>A0A8X6XQ97</accession>